<organism evidence="1 2">
    <name type="scientific">Chromobacterium aquaticum</name>
    <dbReference type="NCBI Taxonomy" id="467180"/>
    <lineage>
        <taxon>Bacteria</taxon>
        <taxon>Pseudomonadati</taxon>
        <taxon>Pseudomonadota</taxon>
        <taxon>Betaproteobacteria</taxon>
        <taxon>Neisseriales</taxon>
        <taxon>Chromobacteriaceae</taxon>
        <taxon>Chromobacterium</taxon>
    </lineage>
</organism>
<accession>A0ABV8ZVP4</accession>
<sequence>MTQSWLIGAMENYRDAVERGQRRLLEAQHDACVTWWSAFSPAYPLSQRDMERRVDDSLLVGANLVQAQADTQRDWMLLTERWLVEVNRDLQARLEAASDDAPSLRPLQHAWQIGSMSGSALSKVSRQVGHFAATSLSSTPLRAACDARREWKRQNPCSSPA</sequence>
<dbReference type="Proteomes" id="UP001595999">
    <property type="component" value="Unassembled WGS sequence"/>
</dbReference>
<reference evidence="2" key="1">
    <citation type="journal article" date="2019" name="Int. J. Syst. Evol. Microbiol.">
        <title>The Global Catalogue of Microorganisms (GCM) 10K type strain sequencing project: providing services to taxonomists for standard genome sequencing and annotation.</title>
        <authorList>
            <consortium name="The Broad Institute Genomics Platform"/>
            <consortium name="The Broad Institute Genome Sequencing Center for Infectious Disease"/>
            <person name="Wu L."/>
            <person name="Ma J."/>
        </authorList>
    </citation>
    <scope>NUCLEOTIDE SEQUENCE [LARGE SCALE GENOMIC DNA]</scope>
    <source>
        <strain evidence="2">CGMCC 4.7608</strain>
    </source>
</reference>
<gene>
    <name evidence="1" type="ORF">ACFO0R_18545</name>
</gene>
<name>A0ABV8ZVP4_9NEIS</name>
<comment type="caution">
    <text evidence="1">The sequence shown here is derived from an EMBL/GenBank/DDBJ whole genome shotgun (WGS) entry which is preliminary data.</text>
</comment>
<dbReference type="RefSeq" id="WP_048407888.1">
    <property type="nucleotide sequence ID" value="NZ_JAJOHW010000087.1"/>
</dbReference>
<keyword evidence="2" id="KW-1185">Reference proteome</keyword>
<evidence type="ECO:0000313" key="2">
    <source>
        <dbReference type="Proteomes" id="UP001595999"/>
    </source>
</evidence>
<evidence type="ECO:0000313" key="1">
    <source>
        <dbReference type="EMBL" id="MFC4491614.1"/>
    </source>
</evidence>
<protein>
    <recommendedName>
        <fullName evidence="3">Phasin domain-containing protein</fullName>
    </recommendedName>
</protein>
<evidence type="ECO:0008006" key="3">
    <source>
        <dbReference type="Google" id="ProtNLM"/>
    </source>
</evidence>
<dbReference type="EMBL" id="JBHSEK010000015">
    <property type="protein sequence ID" value="MFC4491614.1"/>
    <property type="molecule type" value="Genomic_DNA"/>
</dbReference>
<proteinExistence type="predicted"/>